<organism evidence="2 3">
    <name type="scientific">Apiospora kogelbergensis</name>
    <dbReference type="NCBI Taxonomy" id="1337665"/>
    <lineage>
        <taxon>Eukaryota</taxon>
        <taxon>Fungi</taxon>
        <taxon>Dikarya</taxon>
        <taxon>Ascomycota</taxon>
        <taxon>Pezizomycotina</taxon>
        <taxon>Sordariomycetes</taxon>
        <taxon>Xylariomycetidae</taxon>
        <taxon>Amphisphaeriales</taxon>
        <taxon>Apiosporaceae</taxon>
        <taxon>Apiospora</taxon>
    </lineage>
</organism>
<dbReference type="AlphaFoldDB" id="A0AAW0Q6B3"/>
<accession>A0AAW0Q6B3</accession>
<proteinExistence type="predicted"/>
<gene>
    <name evidence="2" type="ORF">PG999_014103</name>
</gene>
<name>A0AAW0Q6B3_9PEZI</name>
<sequence length="455" mass="52396">MHLYRFSYGVTRPYPFQWFTPLAIVGGIVLAVLFSFMTFPANAYDMKLEPSFDPNKTIREEAPYSPFGWWDGDNLKSKCEPFDLSVGSRFFTNNKGFLYTVDKVYQHDPKTNKDDDVVQSVPYLNNPLEDCRPTDIIISLTKADMAEPPTWWFSWAENSYFEAKATCVFHTEKGTARIDISMKKSGVAKDIWDYIIAPDNNASFWWGAQLLNTYWFGLLQVLSKKGRVEQNGHGFFNRGRFTFKFEPEKKNKSIRDVDFHELEFYLTQSLKADPFYDQMWQKELKLSLADRYNNPEEEDLRYFLSGKGKDINRDKDGVLSKEVEQNQNFAFLYSLQPPSNHTPQGLVHLNETWDAFKPNLGPLGTHNATIYKQYTCSILRKKSWGKIVLLVLVADLVFLQAAWKLLNLAAGVLVERQAPATAMVCAGCLEGIEKGRETPVELQNLIPENEDVQRR</sequence>
<feature type="transmembrane region" description="Helical" evidence="1">
    <location>
        <begin position="387"/>
        <end position="406"/>
    </location>
</feature>
<keyword evidence="1" id="KW-1133">Transmembrane helix</keyword>
<evidence type="ECO:0000313" key="3">
    <source>
        <dbReference type="Proteomes" id="UP001392437"/>
    </source>
</evidence>
<evidence type="ECO:0000256" key="1">
    <source>
        <dbReference type="SAM" id="Phobius"/>
    </source>
</evidence>
<evidence type="ECO:0000313" key="2">
    <source>
        <dbReference type="EMBL" id="KAK8096081.1"/>
    </source>
</evidence>
<keyword evidence="3" id="KW-1185">Reference proteome</keyword>
<protein>
    <submittedName>
        <fullName evidence="2">Uncharacterized protein</fullName>
    </submittedName>
</protein>
<comment type="caution">
    <text evidence="2">The sequence shown here is derived from an EMBL/GenBank/DDBJ whole genome shotgun (WGS) entry which is preliminary data.</text>
</comment>
<dbReference type="EMBL" id="JAQQWP010000011">
    <property type="protein sequence ID" value="KAK8096081.1"/>
    <property type="molecule type" value="Genomic_DNA"/>
</dbReference>
<keyword evidence="1" id="KW-0812">Transmembrane</keyword>
<reference evidence="2 3" key="1">
    <citation type="submission" date="2023-01" db="EMBL/GenBank/DDBJ databases">
        <title>Analysis of 21 Apiospora genomes using comparative genomics revels a genus with tremendous synthesis potential of carbohydrate active enzymes and secondary metabolites.</title>
        <authorList>
            <person name="Sorensen T."/>
        </authorList>
    </citation>
    <scope>NUCLEOTIDE SEQUENCE [LARGE SCALE GENOMIC DNA]</scope>
    <source>
        <strain evidence="2 3">CBS 117206</strain>
    </source>
</reference>
<dbReference type="Proteomes" id="UP001392437">
    <property type="component" value="Unassembled WGS sequence"/>
</dbReference>
<feature type="transmembrane region" description="Helical" evidence="1">
    <location>
        <begin position="16"/>
        <end position="39"/>
    </location>
</feature>
<keyword evidence="1" id="KW-0472">Membrane</keyword>